<dbReference type="KEGG" id="vg:13995181"/>
<dbReference type="EMBL" id="JX100810">
    <property type="protein sequence ID" value="AFU88123.1"/>
    <property type="molecule type" value="Genomic_DNA"/>
</dbReference>
<protein>
    <submittedName>
        <fullName evidence="2">Uncharacterized protein</fullName>
    </submittedName>
</protein>
<sequence length="53" mass="5735">MNDRVLVPMCLLAGVLVINGTRGVGWIAHYVMPGLALGVVFYVLVKVLMAVKH</sequence>
<dbReference type="RefSeq" id="YP_006988487.1">
    <property type="nucleotide sequence ID" value="NC_019406.1"/>
</dbReference>
<accession>K4JW57</accession>
<feature type="transmembrane region" description="Helical" evidence="1">
    <location>
        <begin position="30"/>
        <end position="51"/>
    </location>
</feature>
<reference evidence="2 3" key="1">
    <citation type="journal article" date="2012" name="BMC Genomics">
        <title>The Caulobacter crescentus phage phiCbK: genomics of a canonical phage.</title>
        <authorList>
            <person name="Gill J.J."/>
            <person name="Berry J.D."/>
            <person name="Russell W.K."/>
            <person name="Lessor L."/>
            <person name="Escobar Garcia D.A."/>
            <person name="Hernandez D."/>
            <person name="Kane A."/>
            <person name="Keene J."/>
            <person name="Maddox M."/>
            <person name="Martin R."/>
            <person name="Mohan S."/>
            <person name="Thorn A.M."/>
            <person name="Russell D.H."/>
            <person name="Young R."/>
        </authorList>
    </citation>
    <scope>NUCLEOTIDE SEQUENCE [LARGE SCALE GENOMIC DNA]</scope>
</reference>
<keyword evidence="3" id="KW-1185">Reference proteome</keyword>
<name>K4JW57_9CAUD</name>
<dbReference type="GeneID" id="13995181"/>
<keyword evidence="1" id="KW-0812">Transmembrane</keyword>
<organism evidence="2 3">
    <name type="scientific">Caulobacter phage CcrColossus</name>
    <dbReference type="NCBI Taxonomy" id="1211640"/>
    <lineage>
        <taxon>Viruses</taxon>
        <taxon>Duplodnaviria</taxon>
        <taxon>Heunggongvirae</taxon>
        <taxon>Uroviricota</taxon>
        <taxon>Caudoviricetes</taxon>
        <taxon>Jeanschmidtviridae</taxon>
        <taxon>Colossusvirus</taxon>
        <taxon>Colossusvirus colossus</taxon>
    </lineage>
</organism>
<keyword evidence="1" id="KW-0472">Membrane</keyword>
<evidence type="ECO:0000313" key="2">
    <source>
        <dbReference type="EMBL" id="AFU88123.1"/>
    </source>
</evidence>
<proteinExistence type="predicted"/>
<evidence type="ECO:0000313" key="3">
    <source>
        <dbReference type="Proteomes" id="UP000000463"/>
    </source>
</evidence>
<evidence type="ECO:0000256" key="1">
    <source>
        <dbReference type="SAM" id="Phobius"/>
    </source>
</evidence>
<gene>
    <name evidence="2" type="ORF">CcrColossus_gp253</name>
</gene>
<keyword evidence="1" id="KW-1133">Transmembrane helix</keyword>
<dbReference type="Proteomes" id="UP000000463">
    <property type="component" value="Segment"/>
</dbReference>